<dbReference type="GO" id="GO:1990904">
    <property type="term" value="C:ribonucleoprotein complex"/>
    <property type="evidence" value="ECO:0007669"/>
    <property type="project" value="UniProtKB-KW"/>
</dbReference>
<dbReference type="InterPro" id="IPR023574">
    <property type="entry name" value="Ribosomal_uL4_dom_sf"/>
</dbReference>
<comment type="function">
    <text evidence="6">One of the primary rRNA binding proteins, this protein initially binds near the 5'-end of the 23S rRNA. It is important during the early stages of 50S assembly. It makes multiple contacts with different domains of the 23S rRNA in the assembled 50S subunit and ribosome.</text>
</comment>
<comment type="caution">
    <text evidence="8">The sequence shown here is derived from an EMBL/GenBank/DDBJ whole genome shotgun (WGS) entry which is preliminary data.</text>
</comment>
<dbReference type="Pfam" id="PF00573">
    <property type="entry name" value="Ribosomal_L4"/>
    <property type="match status" value="1"/>
</dbReference>
<evidence type="ECO:0000256" key="7">
    <source>
        <dbReference type="SAM" id="MobiDB-lite"/>
    </source>
</evidence>
<evidence type="ECO:0000256" key="3">
    <source>
        <dbReference type="ARBA" id="ARBA00022884"/>
    </source>
</evidence>
<evidence type="ECO:0000256" key="4">
    <source>
        <dbReference type="ARBA" id="ARBA00022980"/>
    </source>
</evidence>
<dbReference type="Proteomes" id="UP000053961">
    <property type="component" value="Unassembled WGS sequence"/>
</dbReference>
<dbReference type="PATRIC" id="fig|301375.6.peg.1346"/>
<evidence type="ECO:0000313" key="9">
    <source>
        <dbReference type="EMBL" id="KUK95165.1"/>
    </source>
</evidence>
<dbReference type="EMBL" id="LGHB01000037">
    <property type="protein sequence ID" value="KUK95165.1"/>
    <property type="molecule type" value="Genomic_DNA"/>
</dbReference>
<dbReference type="Proteomes" id="UP000057043">
    <property type="component" value="Unassembled WGS sequence"/>
</dbReference>
<keyword evidence="5 6" id="KW-0687">Ribonucleoprotein</keyword>
<dbReference type="InterPro" id="IPR013000">
    <property type="entry name" value="Ribosomal_uL4_euk/arc_CS"/>
</dbReference>
<keyword evidence="3 6" id="KW-0694">RNA-binding</keyword>
<proteinExistence type="inferred from homology"/>
<accession>A0A101FUX3</accession>
<dbReference type="InterPro" id="IPR045240">
    <property type="entry name" value="Ribosomal_uL4_euk/arch"/>
</dbReference>
<dbReference type="SUPFAM" id="SSF52166">
    <property type="entry name" value="Ribosomal protein L4"/>
    <property type="match status" value="1"/>
</dbReference>
<keyword evidence="2 6" id="KW-0699">rRNA-binding</keyword>
<feature type="compositionally biased region" description="Basic and acidic residues" evidence="7">
    <location>
        <begin position="94"/>
        <end position="107"/>
    </location>
</feature>
<dbReference type="Gene3D" id="3.40.1370.10">
    <property type="match status" value="1"/>
</dbReference>
<dbReference type="GO" id="GO:0006412">
    <property type="term" value="P:translation"/>
    <property type="evidence" value="ECO:0007669"/>
    <property type="project" value="UniProtKB-UniRule"/>
</dbReference>
<name>A0A101FUX3_9EURY</name>
<dbReference type="PROSITE" id="PS00939">
    <property type="entry name" value="RIBOSOMAL_L1E"/>
    <property type="match status" value="1"/>
</dbReference>
<dbReference type="GO" id="GO:0005840">
    <property type="term" value="C:ribosome"/>
    <property type="evidence" value="ECO:0007669"/>
    <property type="project" value="UniProtKB-KW"/>
</dbReference>
<dbReference type="AlphaFoldDB" id="A0A101FUX3"/>
<dbReference type="InterPro" id="IPR002136">
    <property type="entry name" value="Ribosomal_uL4"/>
</dbReference>
<keyword evidence="4 6" id="KW-0689">Ribosomal protein</keyword>
<dbReference type="PANTHER" id="PTHR19431">
    <property type="entry name" value="60S RIBOSOMAL PROTEIN L4"/>
    <property type="match status" value="1"/>
</dbReference>
<evidence type="ECO:0000313" key="8">
    <source>
        <dbReference type="EMBL" id="KUK44975.1"/>
    </source>
</evidence>
<reference evidence="10 11" key="2">
    <citation type="journal article" date="2015" name="MBio">
        <title>Genome-Resolved Metagenomic Analysis Reveals Roles for Candidate Phyla and Other Microbial Community Members in Biogeochemical Transformations in Oil Reservoirs.</title>
        <authorList>
            <person name="Hu P."/>
            <person name="Tom L."/>
            <person name="Singh A."/>
            <person name="Thomas B.C."/>
            <person name="Baker B.J."/>
            <person name="Piceno Y.M."/>
            <person name="Andersen G.L."/>
            <person name="Banfield J.F."/>
        </authorList>
    </citation>
    <scope>NUCLEOTIDE SEQUENCE [LARGE SCALE GENOMIC DNA]</scope>
    <source>
        <strain evidence="8">57_489</strain>
    </source>
</reference>
<evidence type="ECO:0000313" key="11">
    <source>
        <dbReference type="Proteomes" id="UP000057043"/>
    </source>
</evidence>
<feature type="region of interest" description="Disordered" evidence="7">
    <location>
        <begin position="78"/>
        <end position="107"/>
    </location>
</feature>
<evidence type="ECO:0000256" key="2">
    <source>
        <dbReference type="ARBA" id="ARBA00022730"/>
    </source>
</evidence>
<dbReference type="EMBL" id="LGFT01000011">
    <property type="protein sequence ID" value="KUK44975.1"/>
    <property type="molecule type" value="Genomic_DNA"/>
</dbReference>
<dbReference type="HAMAP" id="MF_01328_A">
    <property type="entry name" value="Ribosomal_uL4_A"/>
    <property type="match status" value="1"/>
</dbReference>
<comment type="subunit">
    <text evidence="6">Part of the 50S ribosomal subunit.</text>
</comment>
<evidence type="ECO:0000256" key="6">
    <source>
        <dbReference type="HAMAP-Rule" id="MF_01328"/>
    </source>
</evidence>
<comment type="similarity">
    <text evidence="1 6">Belongs to the universal ribosomal protein uL4 family.</text>
</comment>
<evidence type="ECO:0000313" key="10">
    <source>
        <dbReference type="Proteomes" id="UP000053961"/>
    </source>
</evidence>
<gene>
    <name evidence="6" type="primary">rpl4</name>
    <name evidence="8" type="ORF">XD72_0681</name>
    <name evidence="9" type="ORF">XE07_1903</name>
</gene>
<protein>
    <recommendedName>
        <fullName evidence="6">Large ribosomal subunit protein uL4</fullName>
    </recommendedName>
</protein>
<dbReference type="NCBIfam" id="TIGR03672">
    <property type="entry name" value="rpl4p_arch"/>
    <property type="match status" value="1"/>
</dbReference>
<dbReference type="GO" id="GO:0019843">
    <property type="term" value="F:rRNA binding"/>
    <property type="evidence" value="ECO:0007669"/>
    <property type="project" value="UniProtKB-UniRule"/>
</dbReference>
<organism evidence="8 11">
    <name type="scientific">Methanothrix harundinacea</name>
    <dbReference type="NCBI Taxonomy" id="301375"/>
    <lineage>
        <taxon>Archaea</taxon>
        <taxon>Methanobacteriati</taxon>
        <taxon>Methanobacteriota</taxon>
        <taxon>Stenosarchaea group</taxon>
        <taxon>Methanomicrobia</taxon>
        <taxon>Methanotrichales</taxon>
        <taxon>Methanotrichaceae</taxon>
        <taxon>Methanothrix</taxon>
    </lineage>
</organism>
<evidence type="ECO:0000256" key="5">
    <source>
        <dbReference type="ARBA" id="ARBA00023274"/>
    </source>
</evidence>
<evidence type="ECO:0000256" key="1">
    <source>
        <dbReference type="ARBA" id="ARBA00010528"/>
    </source>
</evidence>
<reference evidence="9" key="1">
    <citation type="journal article" date="2015" name="MBio">
        <title>Genome-resolved metagenomic analysis reveals roles for candidate phyla and other microbial community members in biogeochemical transformations in oil reservoirs.</title>
        <authorList>
            <person name="Hu P."/>
            <person name="Tom L."/>
            <person name="Singh A."/>
            <person name="Thomas B.C."/>
            <person name="Baker B.J."/>
            <person name="Piceno Y.M."/>
            <person name="Andersen G.L."/>
            <person name="Banfield J.F."/>
        </authorList>
    </citation>
    <scope>NUCLEOTIDE SEQUENCE [LARGE SCALE GENOMIC DNA]</scope>
    <source>
        <strain evidence="9">56_747</strain>
    </source>
</reference>
<dbReference type="GO" id="GO:0003735">
    <property type="term" value="F:structural constituent of ribosome"/>
    <property type="evidence" value="ECO:0007669"/>
    <property type="project" value="InterPro"/>
</dbReference>
<comment type="function">
    <text evidence="6">Forms part of the polypeptide exit tunnel.</text>
</comment>
<sequence length="253" mass="27530">MKAKVIDLSGSEVGEVDLPTVFDEEFRPDLIKRAVLAAQANRLQPYGPSNLSGLKTSAQSWGTCRGVSRVPRIMNGRRAARVPQAKGGRRAHPPKPEADRTEKVNAKERRKAIRSAIAATANADLVRARGHVFPGEPVVVAKDDLEAVEKTVEVRNFLAACGLWEDVLRAKNGRTVRAGRGKMRGRKYKQPKSLLIVAGKDGGLTKASRNLPGVDITTVDRLNAELLAPGTQAGRLTVWTESSLRWLGETYGH</sequence>
<dbReference type="InterPro" id="IPR019970">
    <property type="entry name" value="Ribosomall_uL4-arc"/>
</dbReference>